<dbReference type="InterPro" id="IPR035644">
    <property type="entry name" value="MraZ_C"/>
</dbReference>
<keyword evidence="4 7" id="KW-0805">Transcription regulation</keyword>
<evidence type="ECO:0000256" key="3">
    <source>
        <dbReference type="ARBA" id="ARBA00022737"/>
    </source>
</evidence>
<evidence type="ECO:0000256" key="1">
    <source>
        <dbReference type="ARBA" id="ARBA00013860"/>
    </source>
</evidence>
<dbReference type="InterPro" id="IPR003444">
    <property type="entry name" value="MraZ"/>
</dbReference>
<organism evidence="9 10">
    <name type="scientific">Weissella oryzae (strain DSM 25784 / JCM 18191 / LMG 30913 / SG25)</name>
    <dbReference type="NCBI Taxonomy" id="1329250"/>
    <lineage>
        <taxon>Bacteria</taxon>
        <taxon>Bacillati</taxon>
        <taxon>Bacillota</taxon>
        <taxon>Bacilli</taxon>
        <taxon>Lactobacillales</taxon>
        <taxon>Lactobacillaceae</taxon>
        <taxon>Weissella</taxon>
    </lineage>
</organism>
<evidence type="ECO:0000256" key="5">
    <source>
        <dbReference type="ARBA" id="ARBA00023125"/>
    </source>
</evidence>
<dbReference type="Proteomes" id="UP000030643">
    <property type="component" value="Unassembled WGS sequence"/>
</dbReference>
<dbReference type="GO" id="GO:0051301">
    <property type="term" value="P:cell division"/>
    <property type="evidence" value="ECO:0007669"/>
    <property type="project" value="UniProtKB-KW"/>
</dbReference>
<dbReference type="InterPro" id="IPR020603">
    <property type="entry name" value="MraZ_dom"/>
</dbReference>
<dbReference type="OrthoDB" id="9807753at2"/>
<keyword evidence="5 7" id="KW-0238">DNA-binding</keyword>
<reference evidence="10" key="1">
    <citation type="journal article" date="2014" name="Genome Announc.">
        <title>Draft genome sequence of Weissella oryzae SG25T, isolated from fermented rice grains.</title>
        <authorList>
            <person name="Tanizawa Y."/>
            <person name="Fujisawa T."/>
            <person name="Mochizuki T."/>
            <person name="Kaminuma E."/>
            <person name="Suzuki Y."/>
            <person name="Nakamura Y."/>
            <person name="Tohno M."/>
        </authorList>
    </citation>
    <scope>NUCLEOTIDE SEQUENCE [LARGE SCALE GENOMIC DNA]</scope>
    <source>
        <strain evidence="10">DSM 25784 / JCM 18191 / LMG 30913 / SG25</strain>
    </source>
</reference>
<dbReference type="eggNOG" id="COG2001">
    <property type="taxonomic scope" value="Bacteria"/>
</dbReference>
<evidence type="ECO:0000313" key="10">
    <source>
        <dbReference type="Proteomes" id="UP000030643"/>
    </source>
</evidence>
<dbReference type="GO" id="GO:0005737">
    <property type="term" value="C:cytoplasm"/>
    <property type="evidence" value="ECO:0007669"/>
    <property type="project" value="UniProtKB-UniRule"/>
</dbReference>
<gene>
    <name evidence="7 9" type="primary">mraZ</name>
    <name evidence="9" type="ORF">WOSG25_040690</name>
</gene>
<dbReference type="GO" id="GO:2000143">
    <property type="term" value="P:negative regulation of DNA-templated transcription initiation"/>
    <property type="evidence" value="ECO:0007669"/>
    <property type="project" value="TreeGrafter"/>
</dbReference>
<sequence>MFMGTFQHTLDSKNRLIVPAKFRNQLGETFVVTKWMENSLHAFTLEGWQEFSTKLNQLPNTNKDARRFRRFIYAGAVEAEFDKQGRISLPADLKEYAGITKDVTLFGNGDDSFEIWSAETWTEYNEQTADDFDDIASGLMDLGF</sequence>
<accession>A0A069CT34</accession>
<dbReference type="GO" id="GO:0000976">
    <property type="term" value="F:transcription cis-regulatory region binding"/>
    <property type="evidence" value="ECO:0007669"/>
    <property type="project" value="TreeGrafter"/>
</dbReference>
<keyword evidence="2 7" id="KW-0963">Cytoplasm</keyword>
<dbReference type="PANTHER" id="PTHR34701">
    <property type="entry name" value="TRANSCRIPTIONAL REGULATOR MRAZ"/>
    <property type="match status" value="1"/>
</dbReference>
<dbReference type="InterPro" id="IPR038619">
    <property type="entry name" value="MraZ_sf"/>
</dbReference>
<feature type="domain" description="SpoVT-AbrB" evidence="8">
    <location>
        <begin position="76"/>
        <end position="120"/>
    </location>
</feature>
<dbReference type="Pfam" id="PF02381">
    <property type="entry name" value="MraZ"/>
    <property type="match status" value="2"/>
</dbReference>
<dbReference type="RefSeq" id="WP_027698722.1">
    <property type="nucleotide sequence ID" value="NZ_DF820487.1"/>
</dbReference>
<dbReference type="SUPFAM" id="SSF89447">
    <property type="entry name" value="AbrB/MazE/MraZ-like"/>
    <property type="match status" value="1"/>
</dbReference>
<dbReference type="AlphaFoldDB" id="A0A069CT34"/>
<evidence type="ECO:0000256" key="2">
    <source>
        <dbReference type="ARBA" id="ARBA00022490"/>
    </source>
</evidence>
<comment type="similarity">
    <text evidence="7">Belongs to the MraZ family.</text>
</comment>
<comment type="subcellular location">
    <subcellularLocation>
        <location evidence="7">Cytoplasm</location>
        <location evidence="7">Nucleoid</location>
    </subcellularLocation>
</comment>
<evidence type="ECO:0000256" key="4">
    <source>
        <dbReference type="ARBA" id="ARBA00023015"/>
    </source>
</evidence>
<dbReference type="InterPro" id="IPR035642">
    <property type="entry name" value="MraZ_N"/>
</dbReference>
<dbReference type="GO" id="GO:0003700">
    <property type="term" value="F:DNA-binding transcription factor activity"/>
    <property type="evidence" value="ECO:0007669"/>
    <property type="project" value="UniProtKB-UniRule"/>
</dbReference>
<dbReference type="EMBL" id="DF820487">
    <property type="protein sequence ID" value="GAK30629.1"/>
    <property type="molecule type" value="Genomic_DNA"/>
</dbReference>
<proteinExistence type="inferred from homology"/>
<name>A0A069CT34_WEIOS</name>
<evidence type="ECO:0000313" key="9">
    <source>
        <dbReference type="EMBL" id="GAK30629.1"/>
    </source>
</evidence>
<dbReference type="CDD" id="cd16320">
    <property type="entry name" value="MraZ_N"/>
    <property type="match status" value="1"/>
</dbReference>
<dbReference type="PANTHER" id="PTHR34701:SF1">
    <property type="entry name" value="TRANSCRIPTIONAL REGULATOR MRAZ"/>
    <property type="match status" value="1"/>
</dbReference>
<dbReference type="HAMAP" id="MF_01008">
    <property type="entry name" value="MraZ"/>
    <property type="match status" value="1"/>
</dbReference>
<keyword evidence="6 7" id="KW-0804">Transcription</keyword>
<dbReference type="CDD" id="cd16321">
    <property type="entry name" value="MraZ_C"/>
    <property type="match status" value="1"/>
</dbReference>
<dbReference type="Gene3D" id="3.40.1550.20">
    <property type="entry name" value="Transcriptional regulator MraZ domain"/>
    <property type="match status" value="1"/>
</dbReference>
<comment type="subunit">
    <text evidence="7">Forms oligomers.</text>
</comment>
<keyword evidence="9" id="KW-0131">Cell cycle</keyword>
<dbReference type="InterPro" id="IPR037914">
    <property type="entry name" value="SpoVT-AbrB_sf"/>
</dbReference>
<dbReference type="InterPro" id="IPR007159">
    <property type="entry name" value="SpoVT-AbrB_dom"/>
</dbReference>
<keyword evidence="10" id="KW-1185">Reference proteome</keyword>
<dbReference type="NCBIfam" id="TIGR00242">
    <property type="entry name" value="division/cell wall cluster transcriptional repressor MraZ"/>
    <property type="match status" value="1"/>
</dbReference>
<protein>
    <recommendedName>
        <fullName evidence="1 7">Transcriptional regulator MraZ</fullName>
    </recommendedName>
</protein>
<evidence type="ECO:0000259" key="8">
    <source>
        <dbReference type="PROSITE" id="PS51740"/>
    </source>
</evidence>
<feature type="domain" description="SpoVT-AbrB" evidence="8">
    <location>
        <begin position="5"/>
        <end position="47"/>
    </location>
</feature>
<keyword evidence="3" id="KW-0677">Repeat</keyword>
<dbReference type="PROSITE" id="PS51740">
    <property type="entry name" value="SPOVT_ABRB"/>
    <property type="match status" value="2"/>
</dbReference>
<evidence type="ECO:0000256" key="6">
    <source>
        <dbReference type="ARBA" id="ARBA00023163"/>
    </source>
</evidence>
<keyword evidence="9" id="KW-0132">Cell division</keyword>
<dbReference type="GO" id="GO:0009295">
    <property type="term" value="C:nucleoid"/>
    <property type="evidence" value="ECO:0007669"/>
    <property type="project" value="UniProtKB-SubCell"/>
</dbReference>
<evidence type="ECO:0000256" key="7">
    <source>
        <dbReference type="HAMAP-Rule" id="MF_01008"/>
    </source>
</evidence>
<dbReference type="STRING" id="1329250.WOSG25_040690"/>